<dbReference type="AlphaFoldDB" id="A0A328WMH2"/>
<dbReference type="RefSeq" id="WP_112086214.1">
    <property type="nucleotide sequence ID" value="NZ_QLSV01000008.1"/>
</dbReference>
<proteinExistence type="predicted"/>
<name>A0A328WMH2_9FLAO</name>
<keyword evidence="1" id="KW-0732">Signal</keyword>
<protein>
    <submittedName>
        <fullName evidence="2">Uncharacterized protein DUF1735</fullName>
    </submittedName>
</protein>
<reference evidence="2 3" key="1">
    <citation type="submission" date="2018-06" db="EMBL/GenBank/DDBJ databases">
        <title>Genomic Encyclopedia of Type Strains, Phase III (KMG-III): the genomes of soil and plant-associated and newly described type strains.</title>
        <authorList>
            <person name="Whitman W."/>
        </authorList>
    </citation>
    <scope>NUCLEOTIDE SEQUENCE [LARGE SCALE GENOMIC DNA]</scope>
    <source>
        <strain evidence="2 3">CGMCC 1.12504</strain>
    </source>
</reference>
<keyword evidence="3" id="KW-1185">Reference proteome</keyword>
<feature type="chain" id="PRO_5016272885" evidence="1">
    <location>
        <begin position="21"/>
        <end position="275"/>
    </location>
</feature>
<gene>
    <name evidence="2" type="ORF">B0I10_10832</name>
</gene>
<organism evidence="2 3">
    <name type="scientific">Flavobacterium lacus</name>
    <dbReference type="NCBI Taxonomy" id="1353778"/>
    <lineage>
        <taxon>Bacteria</taxon>
        <taxon>Pseudomonadati</taxon>
        <taxon>Bacteroidota</taxon>
        <taxon>Flavobacteriia</taxon>
        <taxon>Flavobacteriales</taxon>
        <taxon>Flavobacteriaceae</taxon>
        <taxon>Flavobacterium</taxon>
    </lineage>
</organism>
<feature type="signal peptide" evidence="1">
    <location>
        <begin position="1"/>
        <end position="20"/>
    </location>
</feature>
<dbReference type="OrthoDB" id="1133641at2"/>
<sequence>MKNIFIKLSLVLFMATFVGCGEETTTYDVNNGDTVFFFFSNAANLPVSPDESIAEIKVGVTTKSDADRTYTVTVDAEATTAPANSYVINASSLLIPAGEFTGEFDVEGVFENVPDGVSYVLSLDLTPSSGYAMAGKEKVNITIFRSCPTSLAGMYSVTTTYAFHDFLPDFNPHTMNVEIFAGTGANNYYVNDFSGGLYSVGPYCPAYNTCSLAANRLNFSVNCGVVSWVNQVEPYGPLEMLTGGVNSYNSETGVITISFFATTYGEEGVSVYTPL</sequence>
<dbReference type="EMBL" id="QLSV01000008">
    <property type="protein sequence ID" value="RAR47532.1"/>
    <property type="molecule type" value="Genomic_DNA"/>
</dbReference>
<accession>A0A328WMH2</accession>
<comment type="caution">
    <text evidence="2">The sequence shown here is derived from an EMBL/GenBank/DDBJ whole genome shotgun (WGS) entry which is preliminary data.</text>
</comment>
<dbReference type="PROSITE" id="PS51257">
    <property type="entry name" value="PROKAR_LIPOPROTEIN"/>
    <property type="match status" value="1"/>
</dbReference>
<dbReference type="Proteomes" id="UP000249518">
    <property type="component" value="Unassembled WGS sequence"/>
</dbReference>
<evidence type="ECO:0000313" key="3">
    <source>
        <dbReference type="Proteomes" id="UP000249518"/>
    </source>
</evidence>
<evidence type="ECO:0000256" key="1">
    <source>
        <dbReference type="SAM" id="SignalP"/>
    </source>
</evidence>
<evidence type="ECO:0000313" key="2">
    <source>
        <dbReference type="EMBL" id="RAR47532.1"/>
    </source>
</evidence>